<keyword evidence="2" id="KW-0472">Membrane</keyword>
<accession>A0ABX6JYG1</accession>
<sequence length="941" mass="98877">MSHPGLVDRRGRSQDAAAERTRGLRMWIAGGIAFALVTTIAVIASGYDARETPREDASVWVARDAGQYARVNTDTGELDIVRKASDVSGLLQFGGRGVVLSNGNGRAWPIEASNPVDLGDAAKPKDGVQTVGNESNEQSSEKDGASAVRMPEGTRAVVASGRFVGVLTEPGSAYFGELSGDPDSNEGSSADAKFYTADLSSRLASLRQMNPFAEEQAKSDKVENKSTSKTKNKAGNGEAEANEKDYHADAIAVSATGEVALYSSEENAVRRFDGATGEFRGTTDSLPDAAKGLVDPQLTLVGSDWVLVDAERGRLWRKDSSETKLSFEGEALLQTSSAAQSNGDVLVADAGGLWRVGKGGKASREAEAKGTPAQPVEVAGKMYAAWLGQSGGSLWQDGELKPLQFDNSIRQKGDLNPTFRTNGERAVLSEMRTGMLWTLPEGTLIPLAQWNISDPPKEDRGTVVVDEVTEQLPPVAVDDSFGVRAGQQAPLPVMLNDYDPNKRDVLTIIPESLTESPLPEAFGTVQLMPDGQSLTVQMVPEATGTATFSYRITDGGLSSETATVTLTVMGDEANTAPAWCPVEGCQREWRVPAITPGGTLVYPILEGWVDPEGDVLMLSGAEVVNPDDPVRAIVTNDGKLAVRHTDPNAGASEVMLRITVADDRGQQQQRNLQLSVQPNAPAEFIDTAATVRVGEPVTLQPLQRVAGGSGSYALTNATVQSGSNVLQLNQQLASGTIEVEATETGSAMVALNIRDTVTGGEITGMLRVTATPEGASLALPPLRAFVRPLSDSTVNVLDAISGASDRSLSVTAANVVEGELRADVIEHAQVRVAGSTADGAPGRIGAVDVTVAEGVANAQGRLTVFQVPETGGDGAIAVADVATVRAGSITDIRVLDNDVAPPGTDYCCTPRSPAQERRVSLLSPRVTCCAILPRISRGSTV</sequence>
<keyword evidence="4" id="KW-1185">Reference proteome</keyword>
<dbReference type="Pfam" id="PF17963">
    <property type="entry name" value="Big_9"/>
    <property type="match status" value="1"/>
</dbReference>
<keyword evidence="2" id="KW-1133">Transmembrane helix</keyword>
<evidence type="ECO:0000313" key="4">
    <source>
        <dbReference type="Proteomes" id="UP000503441"/>
    </source>
</evidence>
<keyword evidence="2" id="KW-0812">Transmembrane</keyword>
<proteinExistence type="predicted"/>
<feature type="region of interest" description="Disordered" evidence="1">
    <location>
        <begin position="117"/>
        <end position="150"/>
    </location>
</feature>
<dbReference type="RefSeq" id="WP_166331604.1">
    <property type="nucleotide sequence ID" value="NZ_CP049933.1"/>
</dbReference>
<name>A0ABX6JYG1_9MICO</name>
<evidence type="ECO:0000256" key="1">
    <source>
        <dbReference type="SAM" id="MobiDB-lite"/>
    </source>
</evidence>
<evidence type="ECO:0000256" key="2">
    <source>
        <dbReference type="SAM" id="Phobius"/>
    </source>
</evidence>
<protein>
    <submittedName>
        <fullName evidence="3">Uncharacterized protein</fullName>
    </submittedName>
</protein>
<evidence type="ECO:0000313" key="3">
    <source>
        <dbReference type="EMBL" id="QIM19360.1"/>
    </source>
</evidence>
<feature type="region of interest" description="Disordered" evidence="1">
    <location>
        <begin position="214"/>
        <end position="241"/>
    </location>
</feature>
<dbReference type="Proteomes" id="UP000503441">
    <property type="component" value="Chromosome"/>
</dbReference>
<gene>
    <name evidence="3" type="ORF">G7066_13670</name>
</gene>
<organism evidence="3 4">
    <name type="scientific">Leucobacter coleopterorum</name>
    <dbReference type="NCBI Taxonomy" id="2714933"/>
    <lineage>
        <taxon>Bacteria</taxon>
        <taxon>Bacillati</taxon>
        <taxon>Actinomycetota</taxon>
        <taxon>Actinomycetes</taxon>
        <taxon>Micrococcales</taxon>
        <taxon>Microbacteriaceae</taxon>
        <taxon>Leucobacter</taxon>
    </lineage>
</organism>
<dbReference type="EMBL" id="CP049933">
    <property type="protein sequence ID" value="QIM19360.1"/>
    <property type="molecule type" value="Genomic_DNA"/>
</dbReference>
<feature type="compositionally biased region" description="Basic and acidic residues" evidence="1">
    <location>
        <begin position="215"/>
        <end position="226"/>
    </location>
</feature>
<feature type="transmembrane region" description="Helical" evidence="2">
    <location>
        <begin position="27"/>
        <end position="47"/>
    </location>
</feature>
<reference evidence="3 4" key="1">
    <citation type="submission" date="2020-03" db="EMBL/GenBank/DDBJ databases">
        <title>Leucobacter sp. nov., isolated from beetles.</title>
        <authorList>
            <person name="Hyun D.-W."/>
            <person name="Bae J.-W."/>
        </authorList>
    </citation>
    <scope>NUCLEOTIDE SEQUENCE [LARGE SCALE GENOMIC DNA]</scope>
    <source>
        <strain evidence="3 4">HDW9A</strain>
    </source>
</reference>